<dbReference type="PANTHER" id="PTHR43771:SF1">
    <property type="entry name" value="PHOSPHOMANNOMUTASE"/>
    <property type="match status" value="1"/>
</dbReference>
<dbReference type="EMBL" id="LT981265">
    <property type="protein sequence ID" value="SPC33756.1"/>
    <property type="molecule type" value="Genomic_DNA"/>
</dbReference>
<dbReference type="InterPro" id="IPR005846">
    <property type="entry name" value="A-D-PHexomutase_a/b/a-III"/>
</dbReference>
<comment type="similarity">
    <text evidence="2 7">Belongs to the phosphohexose mutase family.</text>
</comment>
<accession>A0A2K5AQ27</accession>
<feature type="domain" description="Alpha-D-phosphohexomutase alpha/beta/alpha" evidence="10">
    <location>
        <begin position="151"/>
        <end position="250"/>
    </location>
</feature>
<evidence type="ECO:0000256" key="3">
    <source>
        <dbReference type="ARBA" id="ARBA00022553"/>
    </source>
</evidence>
<dbReference type="NCBIfam" id="TIGR03990">
    <property type="entry name" value="Arch_GlmM"/>
    <property type="match status" value="1"/>
</dbReference>
<dbReference type="GO" id="GO:0008966">
    <property type="term" value="F:phosphoglucosamine mutase activity"/>
    <property type="evidence" value="ECO:0007669"/>
    <property type="project" value="InterPro"/>
</dbReference>
<evidence type="ECO:0000313" key="12">
    <source>
        <dbReference type="EMBL" id="SPC33756.1"/>
    </source>
</evidence>
<feature type="domain" description="Alpha-D-phosphohexomutase C-terminal" evidence="8">
    <location>
        <begin position="389"/>
        <end position="441"/>
    </location>
</feature>
<dbReference type="InterPro" id="IPR016066">
    <property type="entry name" value="A-D-PHexomutase_CS"/>
</dbReference>
<dbReference type="Pfam" id="PF02879">
    <property type="entry name" value="PGM_PMM_II"/>
    <property type="match status" value="1"/>
</dbReference>
<gene>
    <name evidence="12" type="primary">glmM</name>
    <name evidence="12" type="ORF">NCAV_0563</name>
</gene>
<dbReference type="AlphaFoldDB" id="A0A2K5AQ27"/>
<dbReference type="InterPro" id="IPR005844">
    <property type="entry name" value="A-D-PHexomutase_a/b/a-I"/>
</dbReference>
<dbReference type="InterPro" id="IPR005841">
    <property type="entry name" value="Alpha-D-phosphohexomutase_SF"/>
</dbReference>
<evidence type="ECO:0000259" key="10">
    <source>
        <dbReference type="Pfam" id="PF02879"/>
    </source>
</evidence>
<dbReference type="GeneID" id="41594655"/>
<evidence type="ECO:0000256" key="5">
    <source>
        <dbReference type="ARBA" id="ARBA00022842"/>
    </source>
</evidence>
<evidence type="ECO:0000256" key="4">
    <source>
        <dbReference type="ARBA" id="ARBA00022723"/>
    </source>
</evidence>
<protein>
    <submittedName>
        <fullName evidence="12">Phosphoglucosamine mutase</fullName>
        <ecNumber evidence="12">5.4.2.-</ecNumber>
    </submittedName>
</protein>
<dbReference type="InterPro" id="IPR036900">
    <property type="entry name" value="A-D-PHexomutase_C_sf"/>
</dbReference>
<evidence type="ECO:0000256" key="2">
    <source>
        <dbReference type="ARBA" id="ARBA00010231"/>
    </source>
</evidence>
<proteinExistence type="inferred from homology"/>
<evidence type="ECO:0000256" key="1">
    <source>
        <dbReference type="ARBA" id="ARBA00001946"/>
    </source>
</evidence>
<keyword evidence="6 12" id="KW-0413">Isomerase</keyword>
<comment type="cofactor">
    <cofactor evidence="1">
        <name>Mg(2+)</name>
        <dbReference type="ChEBI" id="CHEBI:18420"/>
    </cofactor>
</comment>
<dbReference type="Gene3D" id="3.40.120.10">
    <property type="entry name" value="Alpha-D-Glucose-1,6-Bisphosphate, subunit A, domain 3"/>
    <property type="match status" value="3"/>
</dbReference>
<dbReference type="SUPFAM" id="SSF53738">
    <property type="entry name" value="Phosphoglucomutase, first 3 domains"/>
    <property type="match status" value="3"/>
</dbReference>
<dbReference type="Pfam" id="PF02880">
    <property type="entry name" value="PGM_PMM_III"/>
    <property type="match status" value="1"/>
</dbReference>
<dbReference type="InterPro" id="IPR016055">
    <property type="entry name" value="A-D-PHexomutase_a/b/a-I/II/III"/>
</dbReference>
<evidence type="ECO:0000256" key="7">
    <source>
        <dbReference type="RuleBase" id="RU004326"/>
    </source>
</evidence>
<dbReference type="PANTHER" id="PTHR43771">
    <property type="entry name" value="PHOSPHOMANNOMUTASE"/>
    <property type="match status" value="1"/>
</dbReference>
<dbReference type="EC" id="5.4.2.-" evidence="12"/>
<evidence type="ECO:0000259" key="11">
    <source>
        <dbReference type="Pfam" id="PF02880"/>
    </source>
</evidence>
<dbReference type="Proteomes" id="UP000236248">
    <property type="component" value="Chromosome NCAV"/>
</dbReference>
<dbReference type="InterPro" id="IPR024086">
    <property type="entry name" value="GlmM_arc-type"/>
</dbReference>
<dbReference type="PROSITE" id="PS00710">
    <property type="entry name" value="PGM_PMM"/>
    <property type="match status" value="1"/>
</dbReference>
<keyword evidence="3" id="KW-0597">Phosphoprotein</keyword>
<dbReference type="Pfam" id="PF02878">
    <property type="entry name" value="PGM_PMM_I"/>
    <property type="match status" value="1"/>
</dbReference>
<keyword evidence="5 7" id="KW-0460">Magnesium</keyword>
<evidence type="ECO:0000256" key="6">
    <source>
        <dbReference type="ARBA" id="ARBA00023235"/>
    </source>
</evidence>
<organism evidence="12 13">
    <name type="scientific">Candidatus Nitrosocaldus cavascurensis</name>
    <dbReference type="NCBI Taxonomy" id="2058097"/>
    <lineage>
        <taxon>Archaea</taxon>
        <taxon>Nitrososphaerota</taxon>
        <taxon>Nitrososphaeria</taxon>
        <taxon>Candidatus Nitrosocaldales</taxon>
        <taxon>Candidatus Nitrosocaldaceae</taxon>
        <taxon>Candidatus Nitrosocaldus</taxon>
    </lineage>
</organism>
<dbReference type="Pfam" id="PF00408">
    <property type="entry name" value="PGM_PMM_IV"/>
    <property type="match status" value="1"/>
</dbReference>
<dbReference type="Gene3D" id="3.30.310.50">
    <property type="entry name" value="Alpha-D-phosphohexomutase, C-terminal domain"/>
    <property type="match status" value="1"/>
</dbReference>
<feature type="domain" description="Alpha-D-phosphohexomutase alpha/beta/alpha" evidence="9">
    <location>
        <begin position="3"/>
        <end position="132"/>
    </location>
</feature>
<reference evidence="13" key="1">
    <citation type="submission" date="2018-01" db="EMBL/GenBank/DDBJ databases">
        <authorList>
            <person name="Kerou L M."/>
        </authorList>
    </citation>
    <scope>NUCLEOTIDE SEQUENCE [LARGE SCALE GENOMIC DNA]</scope>
    <source>
        <strain evidence="13">SCU2</strain>
    </source>
</reference>
<evidence type="ECO:0000259" key="9">
    <source>
        <dbReference type="Pfam" id="PF02878"/>
    </source>
</evidence>
<dbReference type="FunFam" id="3.40.120.10:FF:000001">
    <property type="entry name" value="Phosphoglucosamine mutase"/>
    <property type="match status" value="1"/>
</dbReference>
<keyword evidence="13" id="KW-1185">Reference proteome</keyword>
<dbReference type="PRINTS" id="PR00509">
    <property type="entry name" value="PGMPMM"/>
</dbReference>
<dbReference type="CDD" id="cd03087">
    <property type="entry name" value="PGM_like1"/>
    <property type="match status" value="1"/>
</dbReference>
<evidence type="ECO:0000259" key="8">
    <source>
        <dbReference type="Pfam" id="PF00408"/>
    </source>
</evidence>
<keyword evidence="4 7" id="KW-0479">Metal-binding</keyword>
<dbReference type="KEGG" id="ncv:NCAV_0563"/>
<dbReference type="GO" id="GO:0005975">
    <property type="term" value="P:carbohydrate metabolic process"/>
    <property type="evidence" value="ECO:0007669"/>
    <property type="project" value="InterPro"/>
</dbReference>
<dbReference type="GO" id="GO:0000287">
    <property type="term" value="F:magnesium ion binding"/>
    <property type="evidence" value="ECO:0007669"/>
    <property type="project" value="InterPro"/>
</dbReference>
<dbReference type="SUPFAM" id="SSF55957">
    <property type="entry name" value="Phosphoglucomutase, C-terminal domain"/>
    <property type="match status" value="1"/>
</dbReference>
<dbReference type="InterPro" id="IPR005843">
    <property type="entry name" value="A-D-PHexomutase_C"/>
</dbReference>
<dbReference type="RefSeq" id="WP_103287439.1">
    <property type="nucleotide sequence ID" value="NZ_LT981265.1"/>
</dbReference>
<evidence type="ECO:0000313" key="13">
    <source>
        <dbReference type="Proteomes" id="UP000236248"/>
    </source>
</evidence>
<dbReference type="InterPro" id="IPR005845">
    <property type="entry name" value="A-D-PHexomutase_a/b/a-II"/>
</dbReference>
<sequence length="454" mass="49511">MARLFGTNGVRGVFGKDLTLDLVLKLSYALATYYREGPLLLAYDGRHSSPLIASVVKAGLNAMGIDVHDAGLVPTPCLQYCTKRLGYRGGIMITASHNPPEYNGIKVMASDGVEVPREDELKIEDIYFEERFMQSKGIGRDERLGDAVDLYLQGIRSLVDVDRIRSKGMKVVVDLGNGAQAVAVPRLLNSLGCKVVTLNGMIDGSFPGRGSEPTIDNLGELASSVKANGADLGIAYDGDGDRSIFCDEQGNIYTGDRSGALLVEHVLAKEGEGQRGKVKVVTPVNSSMLIDMVAASYNAKVIKTKVGSVEVSREMVRASALVGLEENGGFMYARHIPVRDGAMSTALMLEALALRDEPLSSLIGRYKRFYQYKTKFPCTREQSSSIIDALKGTSSRVETIDGIKVWVDDESWIMVRQSGTEPIMRLYAESSSEQRLKQMVDVYVEKIRSLLGSK</sequence>
<name>A0A2K5AQ27_9ARCH</name>
<feature type="domain" description="Alpha-D-phosphohexomutase alpha/beta/alpha" evidence="11">
    <location>
        <begin position="255"/>
        <end position="368"/>
    </location>
</feature>